<comment type="caution">
    <text evidence="3">The sequence shown here is derived from an EMBL/GenBank/DDBJ whole genome shotgun (WGS) entry which is preliminary data.</text>
</comment>
<sequence length="236" mass="27985">MAKKIDKNEIVEVRNLSDRKTITQANAMINSKYTLNLSEQRLILLAIAQIDSVNDESFFKFSCTVRELEKELGIELKESRLKDLAVNILKKPLYIQERNRWIACNWFSAFIYYDNEARIEFEISPTLIPYLLKLKEKFTTYSLEVAIQFQGKYTTRFYEFCMQVRNQDKKEISFELDFLYELLQLPKSLKVFADFKKRVLDPSINEINEKTEIKASYEAIKTGRKYTNLILSWEYA</sequence>
<dbReference type="EMBL" id="JAPXGP010000010">
    <property type="protein sequence ID" value="MCZ6162516.1"/>
    <property type="molecule type" value="Genomic_DNA"/>
</dbReference>
<organism evidence="3 4">
    <name type="scientific">Campylobacter ureolyticus</name>
    <dbReference type="NCBI Taxonomy" id="827"/>
    <lineage>
        <taxon>Bacteria</taxon>
        <taxon>Pseudomonadati</taxon>
        <taxon>Campylobacterota</taxon>
        <taxon>Epsilonproteobacteria</taxon>
        <taxon>Campylobacterales</taxon>
        <taxon>Campylobacteraceae</taxon>
        <taxon>Campylobacter</taxon>
    </lineage>
</organism>
<dbReference type="SUPFAM" id="SSF46785">
    <property type="entry name" value="Winged helix' DNA-binding domain"/>
    <property type="match status" value="2"/>
</dbReference>
<dbReference type="InterPro" id="IPR036388">
    <property type="entry name" value="WH-like_DNA-bd_sf"/>
</dbReference>
<name>A0A9Q4KRP4_9BACT</name>
<dbReference type="InterPro" id="IPR036390">
    <property type="entry name" value="WH_DNA-bd_sf"/>
</dbReference>
<evidence type="ECO:0000259" key="2">
    <source>
        <dbReference type="Pfam" id="PF01051"/>
    </source>
</evidence>
<proteinExistence type="inferred from homology"/>
<dbReference type="Gene3D" id="1.10.10.10">
    <property type="entry name" value="Winged helix-like DNA-binding domain superfamily/Winged helix DNA-binding domain"/>
    <property type="match status" value="2"/>
</dbReference>
<dbReference type="Pfam" id="PF01051">
    <property type="entry name" value="Rep3_N"/>
    <property type="match status" value="1"/>
</dbReference>
<comment type="similarity">
    <text evidence="1">Belongs to the initiator RepB protein family.</text>
</comment>
<reference evidence="3" key="1">
    <citation type="submission" date="2022-12" db="EMBL/GenBank/DDBJ databases">
        <title>Species Delineation and Comparative Genomics within the Campylobacter ureolyticus Complex.</title>
        <authorList>
            <person name="Maki J."/>
            <person name="Howard M."/>
            <person name="Connelly S."/>
            <person name="Hardy D.J."/>
            <person name="Cameron A."/>
        </authorList>
    </citation>
    <scope>NUCLEOTIDE SEQUENCE</scope>
    <source>
        <strain evidence="3">URMC_786</strain>
    </source>
</reference>
<protein>
    <submittedName>
        <fullName evidence="3">Replication initiation protein</fullName>
    </submittedName>
</protein>
<gene>
    <name evidence="3" type="ORF">O6B92_09270</name>
</gene>
<feature type="domain" description="Initiator Rep protein WH1" evidence="2">
    <location>
        <begin position="22"/>
        <end position="162"/>
    </location>
</feature>
<dbReference type="GO" id="GO:0006270">
    <property type="term" value="P:DNA replication initiation"/>
    <property type="evidence" value="ECO:0007669"/>
    <property type="project" value="InterPro"/>
</dbReference>
<evidence type="ECO:0000313" key="3">
    <source>
        <dbReference type="EMBL" id="MCZ6162516.1"/>
    </source>
</evidence>
<dbReference type="Proteomes" id="UP001075461">
    <property type="component" value="Unassembled WGS sequence"/>
</dbReference>
<accession>A0A9Q4KRP4</accession>
<dbReference type="GO" id="GO:0003887">
    <property type="term" value="F:DNA-directed DNA polymerase activity"/>
    <property type="evidence" value="ECO:0007669"/>
    <property type="project" value="InterPro"/>
</dbReference>
<dbReference type="RefSeq" id="WP_269480733.1">
    <property type="nucleotide sequence ID" value="NZ_JAPXGI010000008.1"/>
</dbReference>
<evidence type="ECO:0000256" key="1">
    <source>
        <dbReference type="ARBA" id="ARBA00038283"/>
    </source>
</evidence>
<dbReference type="InterPro" id="IPR000525">
    <property type="entry name" value="Initiator_Rep_WH1"/>
</dbReference>
<dbReference type="Pfam" id="PF21205">
    <property type="entry name" value="Rep3_C"/>
    <property type="match status" value="1"/>
</dbReference>
<evidence type="ECO:0000313" key="4">
    <source>
        <dbReference type="Proteomes" id="UP001075461"/>
    </source>
</evidence>
<dbReference type="AlphaFoldDB" id="A0A9Q4KRP4"/>